<dbReference type="PANTHER" id="PTHR37304">
    <property type="entry name" value="MEMBRANE PROTEIN-RELATED"/>
    <property type="match status" value="1"/>
</dbReference>
<evidence type="ECO:0000256" key="1">
    <source>
        <dbReference type="SAM" id="Phobius"/>
    </source>
</evidence>
<comment type="caution">
    <text evidence="2">The sequence shown here is derived from an EMBL/GenBank/DDBJ whole genome shotgun (WGS) entry which is preliminary data.</text>
</comment>
<accession>A0A0G1M463</accession>
<dbReference type="PANTHER" id="PTHR37304:SF1">
    <property type="entry name" value="MEMBRANE PROTEIN"/>
    <property type="match status" value="1"/>
</dbReference>
<evidence type="ECO:0008006" key="4">
    <source>
        <dbReference type="Google" id="ProtNLM"/>
    </source>
</evidence>
<keyword evidence="1" id="KW-1133">Transmembrane helix</keyword>
<sequence length="66" mass="7195">MKEVKKVSKWLVVIGAINWGLVALLNYNLVTIVFGSWPGIEKGIYILVGAAGVWGAYAMLTNSKNK</sequence>
<gene>
    <name evidence="2" type="ORF">UX05_C0006G0055</name>
</gene>
<evidence type="ECO:0000313" key="2">
    <source>
        <dbReference type="EMBL" id="KKU02882.1"/>
    </source>
</evidence>
<dbReference type="Pfam" id="PF04070">
    <property type="entry name" value="DUF378"/>
    <property type="match status" value="1"/>
</dbReference>
<protein>
    <recommendedName>
        <fullName evidence="4">DUF378 domain-containing protein</fullName>
    </recommendedName>
</protein>
<keyword evidence="1" id="KW-0812">Transmembrane</keyword>
<dbReference type="AlphaFoldDB" id="A0A0G1M463"/>
<reference evidence="2 3" key="1">
    <citation type="journal article" date="2015" name="Nature">
        <title>rRNA introns, odd ribosomes, and small enigmatic genomes across a large radiation of phyla.</title>
        <authorList>
            <person name="Brown C.T."/>
            <person name="Hug L.A."/>
            <person name="Thomas B.C."/>
            <person name="Sharon I."/>
            <person name="Castelle C.J."/>
            <person name="Singh A."/>
            <person name="Wilkins M.J."/>
            <person name="Williams K.H."/>
            <person name="Banfield J.F."/>
        </authorList>
    </citation>
    <scope>NUCLEOTIDE SEQUENCE [LARGE SCALE GENOMIC DNA]</scope>
</reference>
<organism evidence="2 3">
    <name type="scientific">Candidatus Amesbacteria bacterium GW2011_GWC2_45_19</name>
    <dbReference type="NCBI Taxonomy" id="1618366"/>
    <lineage>
        <taxon>Bacteria</taxon>
        <taxon>Candidatus Amesiibacteriota</taxon>
    </lineage>
</organism>
<feature type="transmembrane region" description="Helical" evidence="1">
    <location>
        <begin position="43"/>
        <end position="60"/>
    </location>
</feature>
<keyword evidence="1" id="KW-0472">Membrane</keyword>
<evidence type="ECO:0000313" key="3">
    <source>
        <dbReference type="Proteomes" id="UP000034264"/>
    </source>
</evidence>
<dbReference type="Proteomes" id="UP000034264">
    <property type="component" value="Unassembled WGS sequence"/>
</dbReference>
<proteinExistence type="predicted"/>
<dbReference type="EMBL" id="LCKS01000006">
    <property type="protein sequence ID" value="KKU02882.1"/>
    <property type="molecule type" value="Genomic_DNA"/>
</dbReference>
<feature type="transmembrane region" description="Helical" evidence="1">
    <location>
        <begin position="12"/>
        <end position="37"/>
    </location>
</feature>
<name>A0A0G1M463_9BACT</name>
<dbReference type="InterPro" id="IPR007211">
    <property type="entry name" value="DUF378"/>
</dbReference>